<dbReference type="Gene3D" id="1.25.40.20">
    <property type="entry name" value="Ankyrin repeat-containing domain"/>
    <property type="match status" value="1"/>
</dbReference>
<comment type="caution">
    <text evidence="3">The sequence shown here is derived from an EMBL/GenBank/DDBJ whole genome shotgun (WGS) entry which is preliminary data.</text>
</comment>
<dbReference type="InterPro" id="IPR011990">
    <property type="entry name" value="TPR-like_helical_dom_sf"/>
</dbReference>
<name>A0AAV5CMP2_ELECO</name>
<keyword evidence="4" id="KW-1185">Reference proteome</keyword>
<protein>
    <submittedName>
        <fullName evidence="3">Uncharacterized protein</fullName>
    </submittedName>
</protein>
<dbReference type="SUPFAM" id="SSF48452">
    <property type="entry name" value="TPR-like"/>
    <property type="match status" value="1"/>
</dbReference>
<feature type="repeat" description="ANK" evidence="1">
    <location>
        <begin position="98"/>
        <end position="130"/>
    </location>
</feature>
<reference evidence="3" key="2">
    <citation type="submission" date="2021-12" db="EMBL/GenBank/DDBJ databases">
        <title>Resequencing data analysis of finger millet.</title>
        <authorList>
            <person name="Hatakeyama M."/>
            <person name="Aluri S."/>
            <person name="Balachadran M.T."/>
            <person name="Sivarajan S.R."/>
            <person name="Poveda L."/>
            <person name="Shimizu-Inatsugi R."/>
            <person name="Schlapbach R."/>
            <person name="Sreeman S.M."/>
            <person name="Shimizu K.K."/>
        </authorList>
    </citation>
    <scope>NUCLEOTIDE SEQUENCE</scope>
</reference>
<evidence type="ECO:0000256" key="2">
    <source>
        <dbReference type="SAM" id="MobiDB-lite"/>
    </source>
</evidence>
<keyword evidence="1" id="KW-0040">ANK repeat</keyword>
<dbReference type="Pfam" id="PF12796">
    <property type="entry name" value="Ank_2"/>
    <property type="match status" value="2"/>
</dbReference>
<dbReference type="SMART" id="SM00248">
    <property type="entry name" value="ANK"/>
    <property type="match status" value="3"/>
</dbReference>
<feature type="region of interest" description="Disordered" evidence="2">
    <location>
        <begin position="1"/>
        <end position="40"/>
    </location>
</feature>
<dbReference type="InterPro" id="IPR002110">
    <property type="entry name" value="Ankyrin_rpt"/>
</dbReference>
<dbReference type="PROSITE" id="PS50088">
    <property type="entry name" value="ANK_REPEAT"/>
    <property type="match status" value="2"/>
</dbReference>
<proteinExistence type="predicted"/>
<gene>
    <name evidence="3" type="primary">ga16839</name>
    <name evidence="3" type="ORF">PR202_ga16839</name>
</gene>
<evidence type="ECO:0000313" key="4">
    <source>
        <dbReference type="Proteomes" id="UP001054889"/>
    </source>
</evidence>
<dbReference type="AlphaFoldDB" id="A0AAV5CMP2"/>
<dbReference type="PRINTS" id="PR01415">
    <property type="entry name" value="ANKYRIN"/>
</dbReference>
<feature type="repeat" description="ANK" evidence="1">
    <location>
        <begin position="135"/>
        <end position="167"/>
    </location>
</feature>
<dbReference type="PROSITE" id="PS50297">
    <property type="entry name" value="ANK_REP_REGION"/>
    <property type="match status" value="2"/>
</dbReference>
<dbReference type="PANTHER" id="PTHR46224">
    <property type="entry name" value="ANKYRIN REPEAT FAMILY PROTEIN"/>
    <property type="match status" value="1"/>
</dbReference>
<dbReference type="PANTHER" id="PTHR46224:SF22">
    <property type="match status" value="1"/>
</dbReference>
<sequence>MASAAAAAASSPSPAPFNIRVPSYPPPVRESQLTRGNPRSNLPVADTAALLLRAAYDGDVPQVKSMTPLILAIYGSASTAVARILLDHHADANKASNDGTTPLHAATIKDNYETAELLLSRQAYVDHAGADLRADAMTPLIVAATAGSIDCIKCLLKAGADANVPYHNATMPVEIAAVCGWQECVEVLFPVTTPLARVADWSTAGIIEYVKHKRLKQPQDENYESDFEAQGDDAYHKSDYAHALTLYTMAVENSPNDSTLYAKRSLCSLHTGNKAMALDDANTYKDMQPELSKSCYAQGAALILVKEYRKATEALMSGLNQDFGRKPTGKAV</sequence>
<dbReference type="EMBL" id="BQKI01000008">
    <property type="protein sequence ID" value="GJM99712.1"/>
    <property type="molecule type" value="Genomic_DNA"/>
</dbReference>
<organism evidence="3 4">
    <name type="scientific">Eleusine coracana subsp. coracana</name>
    <dbReference type="NCBI Taxonomy" id="191504"/>
    <lineage>
        <taxon>Eukaryota</taxon>
        <taxon>Viridiplantae</taxon>
        <taxon>Streptophyta</taxon>
        <taxon>Embryophyta</taxon>
        <taxon>Tracheophyta</taxon>
        <taxon>Spermatophyta</taxon>
        <taxon>Magnoliopsida</taxon>
        <taxon>Liliopsida</taxon>
        <taxon>Poales</taxon>
        <taxon>Poaceae</taxon>
        <taxon>PACMAD clade</taxon>
        <taxon>Chloridoideae</taxon>
        <taxon>Cynodonteae</taxon>
        <taxon>Eleusininae</taxon>
        <taxon>Eleusine</taxon>
    </lineage>
</organism>
<feature type="compositionally biased region" description="Low complexity" evidence="2">
    <location>
        <begin position="1"/>
        <end position="12"/>
    </location>
</feature>
<dbReference type="Gene3D" id="1.25.40.10">
    <property type="entry name" value="Tetratricopeptide repeat domain"/>
    <property type="match status" value="1"/>
</dbReference>
<reference evidence="3" key="1">
    <citation type="journal article" date="2018" name="DNA Res.">
        <title>Multiple hybrid de novo genome assembly of finger millet, an orphan allotetraploid crop.</title>
        <authorList>
            <person name="Hatakeyama M."/>
            <person name="Aluri S."/>
            <person name="Balachadran M.T."/>
            <person name="Sivarajan S.R."/>
            <person name="Patrignani A."/>
            <person name="Gruter S."/>
            <person name="Poveda L."/>
            <person name="Shimizu-Inatsugi R."/>
            <person name="Baeten J."/>
            <person name="Francoijs K.J."/>
            <person name="Nataraja K.N."/>
            <person name="Reddy Y.A.N."/>
            <person name="Phadnis S."/>
            <person name="Ravikumar R.L."/>
            <person name="Schlapbach R."/>
            <person name="Sreeman S.M."/>
            <person name="Shimizu K.K."/>
        </authorList>
    </citation>
    <scope>NUCLEOTIDE SEQUENCE</scope>
</reference>
<dbReference type="Proteomes" id="UP001054889">
    <property type="component" value="Unassembled WGS sequence"/>
</dbReference>
<feature type="compositionally biased region" description="Polar residues" evidence="2">
    <location>
        <begin position="31"/>
        <end position="40"/>
    </location>
</feature>
<dbReference type="InterPro" id="IPR051616">
    <property type="entry name" value="Cul2-RING_E3_ligase_SR"/>
</dbReference>
<evidence type="ECO:0000313" key="3">
    <source>
        <dbReference type="EMBL" id="GJM99712.1"/>
    </source>
</evidence>
<dbReference type="InterPro" id="IPR036770">
    <property type="entry name" value="Ankyrin_rpt-contain_sf"/>
</dbReference>
<evidence type="ECO:0000256" key="1">
    <source>
        <dbReference type="PROSITE-ProRule" id="PRU00023"/>
    </source>
</evidence>
<dbReference type="SUPFAM" id="SSF48403">
    <property type="entry name" value="Ankyrin repeat"/>
    <property type="match status" value="1"/>
</dbReference>
<accession>A0AAV5CMP2</accession>